<comment type="function">
    <text evidence="7">The electron transfer flavoprotein serves as a specific electron acceptor for other dehydrogenases. It transfers the electrons to the main respiratory chain via ETF-ubiquinone oxidoreductase (ETF dehydrogenase).</text>
</comment>
<reference evidence="9 10" key="1">
    <citation type="journal article" date="2009" name="Stand. Genomic Sci.">
        <title>Complete genome sequence of Beutenbergia cavernae type strain (HKI 0122).</title>
        <authorList>
            <person name="Land M."/>
            <person name="Pukall R."/>
            <person name="Abt B."/>
            <person name="Goker M."/>
            <person name="Rohde M."/>
            <person name="Glavina Del Rio T."/>
            <person name="Tice H."/>
            <person name="Copeland A."/>
            <person name="Cheng J.F."/>
            <person name="Lucas S."/>
            <person name="Chen F."/>
            <person name="Nolan M."/>
            <person name="Bruce D."/>
            <person name="Goodwin L."/>
            <person name="Pitluck S."/>
            <person name="Ivanova N."/>
            <person name="Mavromatis K."/>
            <person name="Ovchinnikova G."/>
            <person name="Pati A."/>
            <person name="Chen A."/>
            <person name="Palaniappan K."/>
            <person name="Hauser L."/>
            <person name="Chang Y.J."/>
            <person name="Jefferies C.C."/>
            <person name="Saunders E."/>
            <person name="Brettin T."/>
            <person name="Detter J.C."/>
            <person name="Han C."/>
            <person name="Chain P."/>
            <person name="Bristow J."/>
            <person name="Eisen J.A."/>
            <person name="Markowitz V."/>
            <person name="Hugenholtz P."/>
            <person name="Kyrpides N.C."/>
            <person name="Klenk H.P."/>
            <person name="Lapidus A."/>
        </authorList>
    </citation>
    <scope>NUCLEOTIDE SEQUENCE [LARGE SCALE GENOMIC DNA]</scope>
    <source>
        <strain evidence="10">ATCC BAA-8 / DSM 12333 / NBRC 16432</strain>
    </source>
</reference>
<dbReference type="Pfam" id="PF01012">
    <property type="entry name" value="ETF"/>
    <property type="match status" value="1"/>
</dbReference>
<dbReference type="OrthoDB" id="9804960at2"/>
<dbReference type="GO" id="GO:0005829">
    <property type="term" value="C:cytosol"/>
    <property type="evidence" value="ECO:0007669"/>
    <property type="project" value="TreeGrafter"/>
</dbReference>
<keyword evidence="6" id="KW-0249">Electron transport</keyword>
<sequence length="265" mass="27161">MRIVVAVKHVPDIQADRSFTAEGRVAREGGDGTLNELDECAVEEALRLVEAAGEGEHEIVALTVGPTGAVDAVRRALQMGAHAAVHVCDDAVAGSDVTGTSRALAAAVRTLHAEAPVDVALFGMAALDGLGSVVPALVAAELGWPALTFATRLGADGVTLTIERDVAGARETLAAPAPAVVSVTDAINSPRFPVLAGILAARSIEVRRLDLAAIGLDAAEVGAEGARTRVLTAAPRPPRPEPDIRYDDGSGGRALAEFLIARELV</sequence>
<comment type="subunit">
    <text evidence="3">Heterodimer of an alpha and a beta subunit.</text>
</comment>
<dbReference type="PANTHER" id="PTHR21294">
    <property type="entry name" value="ELECTRON TRANSFER FLAVOPROTEIN BETA-SUBUNIT"/>
    <property type="match status" value="1"/>
</dbReference>
<evidence type="ECO:0000256" key="5">
    <source>
        <dbReference type="ARBA" id="ARBA00022448"/>
    </source>
</evidence>
<evidence type="ECO:0000256" key="4">
    <source>
        <dbReference type="ARBA" id="ARBA00016797"/>
    </source>
</evidence>
<dbReference type="Proteomes" id="UP000007962">
    <property type="component" value="Chromosome"/>
</dbReference>
<dbReference type="PANTHER" id="PTHR21294:SF8">
    <property type="entry name" value="ELECTRON TRANSFER FLAVOPROTEIN SUBUNIT BETA"/>
    <property type="match status" value="1"/>
</dbReference>
<comment type="similarity">
    <text evidence="2">Belongs to the ETF beta-subunit/FixA family.</text>
</comment>
<proteinExistence type="inferred from homology"/>
<dbReference type="HOGENOM" id="CLU_060196_2_0_11"/>
<dbReference type="SMART" id="SM00893">
    <property type="entry name" value="ETF"/>
    <property type="match status" value="1"/>
</dbReference>
<dbReference type="PIRSF" id="PIRSF000090">
    <property type="entry name" value="Beta-ETF"/>
    <property type="match status" value="1"/>
</dbReference>
<dbReference type="AlphaFoldDB" id="C5C1Y7"/>
<dbReference type="InterPro" id="IPR033948">
    <property type="entry name" value="ETF_beta_N"/>
</dbReference>
<accession>C5C1Y7</accession>
<evidence type="ECO:0000256" key="7">
    <source>
        <dbReference type="ARBA" id="ARBA00025649"/>
    </source>
</evidence>
<protein>
    <recommendedName>
        <fullName evidence="4">Electron transfer flavoprotein subunit beta</fullName>
    </recommendedName>
</protein>
<keyword evidence="10" id="KW-1185">Reference proteome</keyword>
<organism evidence="9 10">
    <name type="scientific">Beutenbergia cavernae (strain ATCC BAA-8 / DSM 12333 / CCUG 43141 / JCM 11478 / NBRC 16432 / NCIMB 13614 / HKI 0122)</name>
    <dbReference type="NCBI Taxonomy" id="471853"/>
    <lineage>
        <taxon>Bacteria</taxon>
        <taxon>Bacillati</taxon>
        <taxon>Actinomycetota</taxon>
        <taxon>Actinomycetes</taxon>
        <taxon>Micrococcales</taxon>
        <taxon>Beutenbergiaceae</taxon>
        <taxon>Beutenbergia</taxon>
    </lineage>
</organism>
<name>C5C1Y7_BEUC1</name>
<evidence type="ECO:0000256" key="1">
    <source>
        <dbReference type="ARBA" id="ARBA00001974"/>
    </source>
</evidence>
<dbReference type="InterPro" id="IPR014730">
    <property type="entry name" value="ETF_a/b_N"/>
</dbReference>
<evidence type="ECO:0000256" key="3">
    <source>
        <dbReference type="ARBA" id="ARBA00011355"/>
    </source>
</evidence>
<dbReference type="SUPFAM" id="SSF52402">
    <property type="entry name" value="Adenine nucleotide alpha hydrolases-like"/>
    <property type="match status" value="1"/>
</dbReference>
<keyword evidence="5" id="KW-0813">Transport</keyword>
<comment type="cofactor">
    <cofactor evidence="1">
        <name>FAD</name>
        <dbReference type="ChEBI" id="CHEBI:57692"/>
    </cofactor>
</comment>
<feature type="domain" description="Electron transfer flavoprotein alpha/beta-subunit N-terminal" evidence="8">
    <location>
        <begin position="22"/>
        <end position="218"/>
    </location>
</feature>
<dbReference type="eggNOG" id="COG2086">
    <property type="taxonomic scope" value="Bacteria"/>
</dbReference>
<dbReference type="RefSeq" id="WP_015881845.1">
    <property type="nucleotide sequence ID" value="NC_012669.1"/>
</dbReference>
<dbReference type="CDD" id="cd01714">
    <property type="entry name" value="ETF_beta"/>
    <property type="match status" value="1"/>
</dbReference>
<evidence type="ECO:0000313" key="9">
    <source>
        <dbReference type="EMBL" id="ACQ79605.1"/>
    </source>
</evidence>
<dbReference type="Gene3D" id="3.40.50.620">
    <property type="entry name" value="HUPs"/>
    <property type="match status" value="1"/>
</dbReference>
<evidence type="ECO:0000256" key="2">
    <source>
        <dbReference type="ARBA" id="ARBA00007557"/>
    </source>
</evidence>
<dbReference type="GO" id="GO:0009055">
    <property type="term" value="F:electron transfer activity"/>
    <property type="evidence" value="ECO:0007669"/>
    <property type="project" value="InterPro"/>
</dbReference>
<dbReference type="InterPro" id="IPR012255">
    <property type="entry name" value="ETF_b"/>
</dbReference>
<dbReference type="KEGG" id="bcv:Bcav_1346"/>
<evidence type="ECO:0000313" key="10">
    <source>
        <dbReference type="Proteomes" id="UP000007962"/>
    </source>
</evidence>
<evidence type="ECO:0000259" key="8">
    <source>
        <dbReference type="SMART" id="SM00893"/>
    </source>
</evidence>
<dbReference type="InterPro" id="IPR014729">
    <property type="entry name" value="Rossmann-like_a/b/a_fold"/>
</dbReference>
<dbReference type="STRING" id="471853.Bcav_1346"/>
<gene>
    <name evidence="9" type="ordered locus">Bcav_1346</name>
</gene>
<dbReference type="EMBL" id="CP001618">
    <property type="protein sequence ID" value="ACQ79605.1"/>
    <property type="molecule type" value="Genomic_DNA"/>
</dbReference>
<evidence type="ECO:0000256" key="6">
    <source>
        <dbReference type="ARBA" id="ARBA00022982"/>
    </source>
</evidence>